<reference evidence="2" key="1">
    <citation type="submission" date="2020-11" db="EMBL/GenBank/DDBJ databases">
        <authorList>
            <consortium name="DOE Joint Genome Institute"/>
            <person name="Ahrendt S."/>
            <person name="Riley R."/>
            <person name="Andreopoulos W."/>
            <person name="Labutti K."/>
            <person name="Pangilinan J."/>
            <person name="Ruiz-Duenas F.J."/>
            <person name="Barrasa J.M."/>
            <person name="Sanchez-Garcia M."/>
            <person name="Camarero S."/>
            <person name="Miyauchi S."/>
            <person name="Serrano A."/>
            <person name="Linde D."/>
            <person name="Babiker R."/>
            <person name="Drula E."/>
            <person name="Ayuso-Fernandez I."/>
            <person name="Pacheco R."/>
            <person name="Padilla G."/>
            <person name="Ferreira P."/>
            <person name="Barriuso J."/>
            <person name="Kellner H."/>
            <person name="Castanera R."/>
            <person name="Alfaro M."/>
            <person name="Ramirez L."/>
            <person name="Pisabarro A.G."/>
            <person name="Kuo A."/>
            <person name="Tritt A."/>
            <person name="Lipzen A."/>
            <person name="He G."/>
            <person name="Yan M."/>
            <person name="Ng V."/>
            <person name="Cullen D."/>
            <person name="Martin F."/>
            <person name="Rosso M.-N."/>
            <person name="Henrissat B."/>
            <person name="Hibbett D."/>
            <person name="Martinez A.T."/>
            <person name="Grigoriev I.V."/>
        </authorList>
    </citation>
    <scope>NUCLEOTIDE SEQUENCE</scope>
    <source>
        <strain evidence="2">CBS 247.69</strain>
    </source>
</reference>
<feature type="transmembrane region" description="Helical" evidence="1">
    <location>
        <begin position="102"/>
        <end position="120"/>
    </location>
</feature>
<feature type="transmembrane region" description="Helical" evidence="1">
    <location>
        <begin position="127"/>
        <end position="146"/>
    </location>
</feature>
<comment type="caution">
    <text evidence="2">The sequence shown here is derived from an EMBL/GenBank/DDBJ whole genome shotgun (WGS) entry which is preliminary data.</text>
</comment>
<keyword evidence="1" id="KW-1133">Transmembrane helix</keyword>
<gene>
    <name evidence="2" type="ORF">BDZ94DRAFT_1171866</name>
</gene>
<sequence>MASTPVHTTDTQYLVRDAMTTGYQLSSFLVPPLYTAFIVFKRGRPSFSLNRLLRATWMGGLVGTVGSGGLSYALYAHSTKESLRARKNQAAYNINRIKADDHALIGTVLMSVLTPAVLWNRAHIINLVLGGAGFGSNIGLLIFYGTNDPVSKPKTPIYSVEQ</sequence>
<dbReference type="OrthoDB" id="2524788at2759"/>
<keyword evidence="1" id="KW-0472">Membrane</keyword>
<feature type="transmembrane region" description="Helical" evidence="1">
    <location>
        <begin position="22"/>
        <end position="40"/>
    </location>
</feature>
<name>A0A9P5XZ39_9AGAR</name>
<evidence type="ECO:0000256" key="1">
    <source>
        <dbReference type="SAM" id="Phobius"/>
    </source>
</evidence>
<evidence type="ECO:0000313" key="2">
    <source>
        <dbReference type="EMBL" id="KAF9459373.1"/>
    </source>
</evidence>
<protein>
    <submittedName>
        <fullName evidence="2">Uncharacterized protein</fullName>
    </submittedName>
</protein>
<dbReference type="AlphaFoldDB" id="A0A9P5XZ39"/>
<organism evidence="2 3">
    <name type="scientific">Collybia nuda</name>
    <dbReference type="NCBI Taxonomy" id="64659"/>
    <lineage>
        <taxon>Eukaryota</taxon>
        <taxon>Fungi</taxon>
        <taxon>Dikarya</taxon>
        <taxon>Basidiomycota</taxon>
        <taxon>Agaricomycotina</taxon>
        <taxon>Agaricomycetes</taxon>
        <taxon>Agaricomycetidae</taxon>
        <taxon>Agaricales</taxon>
        <taxon>Tricholomatineae</taxon>
        <taxon>Clitocybaceae</taxon>
        <taxon>Collybia</taxon>
    </lineage>
</organism>
<evidence type="ECO:0000313" key="3">
    <source>
        <dbReference type="Proteomes" id="UP000807353"/>
    </source>
</evidence>
<feature type="transmembrane region" description="Helical" evidence="1">
    <location>
        <begin position="52"/>
        <end position="75"/>
    </location>
</feature>
<proteinExistence type="predicted"/>
<keyword evidence="3" id="KW-1185">Reference proteome</keyword>
<keyword evidence="1" id="KW-0812">Transmembrane</keyword>
<accession>A0A9P5XZ39</accession>
<dbReference type="EMBL" id="MU150318">
    <property type="protein sequence ID" value="KAF9459373.1"/>
    <property type="molecule type" value="Genomic_DNA"/>
</dbReference>
<dbReference type="Proteomes" id="UP000807353">
    <property type="component" value="Unassembled WGS sequence"/>
</dbReference>